<dbReference type="GO" id="GO:0003677">
    <property type="term" value="F:DNA binding"/>
    <property type="evidence" value="ECO:0007669"/>
    <property type="project" value="EnsemblPlants"/>
</dbReference>
<feature type="repeat" description="PPR" evidence="3">
    <location>
        <begin position="454"/>
        <end position="488"/>
    </location>
</feature>
<dbReference type="STRING" id="4081.A0A3Q7H668"/>
<dbReference type="InParanoid" id="A0A3Q7H668"/>
<feature type="repeat" description="PPR" evidence="3">
    <location>
        <begin position="244"/>
        <end position="279"/>
    </location>
</feature>
<evidence type="ECO:0008006" key="6">
    <source>
        <dbReference type="Google" id="ProtNLM"/>
    </source>
</evidence>
<reference evidence="4" key="2">
    <citation type="submission" date="2019-01" db="UniProtKB">
        <authorList>
            <consortium name="EnsemblPlants"/>
        </authorList>
    </citation>
    <scope>IDENTIFICATION</scope>
    <source>
        <strain evidence="4">cv. Heinz 1706</strain>
    </source>
</reference>
<feature type="repeat" description="PPR" evidence="3">
    <location>
        <begin position="384"/>
        <end position="418"/>
    </location>
</feature>
<dbReference type="PaxDb" id="4081-Solyc07g005950.2.1"/>
<name>A0A3Q7H668_SOLLC</name>
<organism evidence="4">
    <name type="scientific">Solanum lycopersicum</name>
    <name type="common">Tomato</name>
    <name type="synonym">Lycopersicon esculentum</name>
    <dbReference type="NCBI Taxonomy" id="4081"/>
    <lineage>
        <taxon>Eukaryota</taxon>
        <taxon>Viridiplantae</taxon>
        <taxon>Streptophyta</taxon>
        <taxon>Embryophyta</taxon>
        <taxon>Tracheophyta</taxon>
        <taxon>Spermatophyta</taxon>
        <taxon>Magnoliopsida</taxon>
        <taxon>eudicotyledons</taxon>
        <taxon>Gunneridae</taxon>
        <taxon>Pentapetalae</taxon>
        <taxon>asterids</taxon>
        <taxon>lamiids</taxon>
        <taxon>Solanales</taxon>
        <taxon>Solanaceae</taxon>
        <taxon>Solanoideae</taxon>
        <taxon>Solaneae</taxon>
        <taxon>Solanum</taxon>
        <taxon>Solanum subgen. Lycopersicon</taxon>
    </lineage>
</organism>
<dbReference type="GO" id="GO:0003729">
    <property type="term" value="F:mRNA binding"/>
    <property type="evidence" value="ECO:0007669"/>
    <property type="project" value="EnsemblPlants"/>
</dbReference>
<evidence type="ECO:0000256" key="2">
    <source>
        <dbReference type="ARBA" id="ARBA00022737"/>
    </source>
</evidence>
<accession>A0A3Q7H668</accession>
<dbReference type="InterPro" id="IPR002885">
    <property type="entry name" value="PPR_rpt"/>
</dbReference>
<dbReference type="Gramene" id="Solyc07g005950.3.1">
    <property type="protein sequence ID" value="Solyc07g005950.3.1"/>
    <property type="gene ID" value="Solyc07g005950.3"/>
</dbReference>
<feature type="repeat" description="PPR" evidence="3">
    <location>
        <begin position="280"/>
        <end position="314"/>
    </location>
</feature>
<dbReference type="PANTHER" id="PTHR47447:SF12">
    <property type="entry name" value="PENTATRICOPEPTIDE REPEAT-CONTAINING PROTEIN ATP4 HOMOLOG, CHLOROPLASTIC"/>
    <property type="match status" value="1"/>
</dbReference>
<dbReference type="AlphaFoldDB" id="A0A3Q7H668"/>
<dbReference type="GO" id="GO:0005675">
    <property type="term" value="C:transcription factor TFIIH holo complex"/>
    <property type="evidence" value="ECO:0000318"/>
    <property type="project" value="GO_Central"/>
</dbReference>
<dbReference type="Proteomes" id="UP000004994">
    <property type="component" value="Chromosome 7"/>
</dbReference>
<dbReference type="Gene3D" id="1.25.40.10">
    <property type="entry name" value="Tetratricopeptide repeat domain"/>
    <property type="match status" value="5"/>
</dbReference>
<dbReference type="GO" id="GO:0006357">
    <property type="term" value="P:regulation of transcription by RNA polymerase II"/>
    <property type="evidence" value="ECO:0000318"/>
    <property type="project" value="GO_Central"/>
</dbReference>
<dbReference type="GO" id="GO:0009570">
    <property type="term" value="C:chloroplast stroma"/>
    <property type="evidence" value="ECO:0007669"/>
    <property type="project" value="EnsemblPlants"/>
</dbReference>
<feature type="repeat" description="PPR" evidence="3">
    <location>
        <begin position="662"/>
        <end position="696"/>
    </location>
</feature>
<feature type="repeat" description="PPR" evidence="3">
    <location>
        <begin position="908"/>
        <end position="942"/>
    </location>
</feature>
<sequence length="975" mass="111914">MSFSNSHHYSASHYPLKDLKSFPLFLIFLPNLQGKPSKLASLKLPLYVDSSWESKKLNCTVKPLIFTDSKCCVPSFLGGGAFVVSPFCNLKHIRVSRLETEELETSELSIDNEGVDGFEGELGNESFVTERPNLGRDSKKGKFNVWRRFRRVKKVPKDSNYRSSFRLKDRKYGTEENPRIVFDVNSDENVIDSQNGVDFHDENIGSDSSLDQCNAILKELERGDDGKALSFFRWMRKNGKLKQNVTAYNLILRVLGRRGDWDGAEGMIKEMSMESGCKLTYQVFNTLIYACHKKGLVELGAKWFHMMLENGVQPNIATFGLLMALYQKGWHVEEAEFAFSMMRNLKIMCQSAYSSMLTIYTRMRLYDKAEEIIGFLRKDEVILNLENWLVLLNAYCQQGKLLEAEQVLASMNQAGFSPNIVAYNTLITGYGKISNMRDAQRLFGDIKRVGMEPDETTYRSMIEGWGRADNYEEANRYYAELKRLGHKPNSSNLYTMLNLQVKHGDEEDVVRTIEEMMHTGGEKSTILGILLQAYEKLELIHEVPSILRGSLYDHVLRNQISCSSLVMVYVKNSMIDDALKVLQEKQWKDALFEDNLYHLLICSCKDFGHPENAVKVFTCMPKSDKPNLHIICTMIDIYSTNNDFAEAEKLYLMLKNSDVKLDTITFSVVVRMYMKSGALEEACSVLDDMDRQKNIVPDTYLLRDMFRIYQRCDKKDKLADLYYKLVKRGVIWDQEMYSCVINCCARALPVDELSRLFDEMLKRGFLPNTVTFNVMLDVYGKSRLFKRAREVFSMAKKCGLADVISYNTLIAAYGRSKDFKNMSSTVKKMHFNGFSVSLEAYNCMLDAYGKEGQMEKFRNVLERLKESGHSSDHYTYNIMINIYGELGWIEEVSEVLAELKESGSIGPDLCSYNTLIKAYGIAGMVERAVDLVKEMRENGIEPDRITYTNLINALRKNDKFLEAVKWSLWMKQIGL</sequence>
<evidence type="ECO:0000313" key="5">
    <source>
        <dbReference type="Proteomes" id="UP000004994"/>
    </source>
</evidence>
<dbReference type="OMA" id="DVFSIME"/>
<dbReference type="PROSITE" id="PS51375">
    <property type="entry name" value="PPR"/>
    <property type="match status" value="11"/>
</dbReference>
<dbReference type="FunFam" id="1.25.40.10:FF:003613">
    <property type="entry name" value="Pentatricopeptide repeat-containing protein At3g23020"/>
    <property type="match status" value="1"/>
</dbReference>
<keyword evidence="2" id="KW-0677">Repeat</keyword>
<reference evidence="4" key="1">
    <citation type="journal article" date="2012" name="Nature">
        <title>The tomato genome sequence provides insights into fleshy fruit evolution.</title>
        <authorList>
            <consortium name="Tomato Genome Consortium"/>
        </authorList>
    </citation>
    <scope>NUCLEOTIDE SEQUENCE [LARGE SCALE GENOMIC DNA]</scope>
    <source>
        <strain evidence="4">cv. Heinz 1706</strain>
    </source>
</reference>
<dbReference type="FunCoup" id="A0A3Q7H668">
    <property type="interactions" value="1510"/>
</dbReference>
<dbReference type="InterPro" id="IPR011990">
    <property type="entry name" value="TPR-like_helical_dom_sf"/>
</dbReference>
<dbReference type="SUPFAM" id="SSF81901">
    <property type="entry name" value="HCP-like"/>
    <property type="match status" value="1"/>
</dbReference>
<comment type="similarity">
    <text evidence="1">Belongs to the PPR family. P subfamily.</text>
</comment>
<protein>
    <recommendedName>
        <fullName evidence="6">Pentacotripeptide-repeat region of PRORP domain-containing protein</fullName>
    </recommendedName>
</protein>
<dbReference type="GO" id="GO:0006281">
    <property type="term" value="P:DNA repair"/>
    <property type="evidence" value="ECO:0000318"/>
    <property type="project" value="GO_Central"/>
</dbReference>
<feature type="repeat" description="PPR" evidence="3">
    <location>
        <begin position="872"/>
        <end position="906"/>
    </location>
</feature>
<evidence type="ECO:0000313" key="4">
    <source>
        <dbReference type="EnsemblPlants" id="Solyc07g005950.3.1"/>
    </source>
</evidence>
<feature type="repeat" description="PPR" evidence="3">
    <location>
        <begin position="733"/>
        <end position="767"/>
    </location>
</feature>
<feature type="repeat" description="PPR" evidence="3">
    <location>
        <begin position="419"/>
        <end position="453"/>
    </location>
</feature>
<keyword evidence="5" id="KW-1185">Reference proteome</keyword>
<feature type="repeat" description="PPR" evidence="3">
    <location>
        <begin position="837"/>
        <end position="871"/>
    </location>
</feature>
<dbReference type="Pfam" id="PF01535">
    <property type="entry name" value="PPR"/>
    <property type="match status" value="8"/>
</dbReference>
<dbReference type="EnsemblPlants" id="Solyc07g005950.3.1">
    <property type="protein sequence ID" value="Solyc07g005950.3.1"/>
    <property type="gene ID" value="Solyc07g005950.3"/>
</dbReference>
<evidence type="ECO:0000256" key="3">
    <source>
        <dbReference type="PROSITE-ProRule" id="PRU00708"/>
    </source>
</evidence>
<dbReference type="Pfam" id="PF13041">
    <property type="entry name" value="PPR_2"/>
    <property type="match status" value="4"/>
</dbReference>
<dbReference type="NCBIfam" id="TIGR00756">
    <property type="entry name" value="PPR"/>
    <property type="match status" value="12"/>
</dbReference>
<proteinExistence type="inferred from homology"/>
<dbReference type="PANTHER" id="PTHR47447">
    <property type="entry name" value="OS03G0856100 PROTEIN"/>
    <property type="match status" value="1"/>
</dbReference>
<evidence type="ECO:0000256" key="1">
    <source>
        <dbReference type="ARBA" id="ARBA00007626"/>
    </source>
</evidence>
<feature type="repeat" description="PPR" evidence="3">
    <location>
        <begin position="768"/>
        <end position="802"/>
    </location>
</feature>